<keyword evidence="5" id="KW-0472">Membrane</keyword>
<feature type="region of interest" description="Disordered" evidence="4">
    <location>
        <begin position="478"/>
        <end position="517"/>
    </location>
</feature>
<evidence type="ECO:0000256" key="4">
    <source>
        <dbReference type="SAM" id="MobiDB-lite"/>
    </source>
</evidence>
<dbReference type="InterPro" id="IPR005532">
    <property type="entry name" value="SUMF_dom"/>
</dbReference>
<dbReference type="PANTHER" id="PTHR23150:SF19">
    <property type="entry name" value="FORMYLGLYCINE-GENERATING ENZYME"/>
    <property type="match status" value="1"/>
</dbReference>
<keyword evidence="2" id="KW-0863">Zinc-finger</keyword>
<dbReference type="Proteomes" id="UP000233256">
    <property type="component" value="Unassembled WGS sequence"/>
</dbReference>
<accession>A0A2N1PIL7</accession>
<dbReference type="AlphaFoldDB" id="A0A2N1PIL7"/>
<evidence type="ECO:0000256" key="2">
    <source>
        <dbReference type="ARBA" id="ARBA00022771"/>
    </source>
</evidence>
<keyword evidence="3" id="KW-0862">Zinc</keyword>
<dbReference type="Gene3D" id="3.90.1580.10">
    <property type="entry name" value="paralog of FGE (formylglycine-generating enzyme)"/>
    <property type="match status" value="1"/>
</dbReference>
<feature type="transmembrane region" description="Helical" evidence="5">
    <location>
        <begin position="400"/>
        <end position="421"/>
    </location>
</feature>
<dbReference type="SUPFAM" id="SSF56112">
    <property type="entry name" value="Protein kinase-like (PK-like)"/>
    <property type="match status" value="1"/>
</dbReference>
<dbReference type="InterPro" id="IPR016187">
    <property type="entry name" value="CTDL_fold"/>
</dbReference>
<comment type="caution">
    <text evidence="7">The sequence shown here is derived from an EMBL/GenBank/DDBJ whole genome shotgun (WGS) entry which is preliminary data.</text>
</comment>
<feature type="domain" description="RanBP2-type" evidence="6">
    <location>
        <begin position="40"/>
        <end position="70"/>
    </location>
</feature>
<dbReference type="EMBL" id="PGXC01000060">
    <property type="protein sequence ID" value="PKK88183.1"/>
    <property type="molecule type" value="Genomic_DNA"/>
</dbReference>
<sequence length="790" mass="86113">MVSLDDSESPRWNLLSVGRLMAGRRFYTPARVFARILILRESKMWNCSNCTTFNTDDEKTCGHCSTARASSPSSASPASWEGADEKISPANLSKTPSGDSRKPQIKTGMKIGGSTVGAHISSGPLTLVYSETDESGHPTGNIIKFLKPELAANPDVAYGFRRALLLWESVRCRGLLRPLAFWDGRSAEIPWVRVPDLGENSLQDILDSGKISRITNIVDSAIKIIETIEKIHNSGGVHGSIIPENIFFTKQAGEEYEVIISDPFLHPVINSTSNHSETAINRTTGVLEDIRAIGSILYLLLTGVEPGTSGGVVPPSEINSNLPASMDPVILLALDRNGYSNAAEFRRELENFRQTQSSSFKPATAKPVPNNIAAENPSDSWAVKPMQQRETAAEPHRRSAGLPLFFIFIALIVSVGIFSSVMNQQDEMKRINEEHARLMEMRRENLMKERKKADTARKKALKSARAAAAAAIAAARAASKADSNGSAENRALPSEAAPEIATTTRSRPLPEPPAGKAPLELNGWAGLTKNGDKLINSLGMNFVALPSGSFKMGSPGSERGRNPNEFLHTVTLSNAFLIMDGEVTCGQWKKVMGSLPENILKARNGSEPSENTPVSWIKWEEAIAFSVKLNSLCPGDGIYGLPTEAQWEYACRAGSNRSLGSDSNIRRTSGFCPVLDQMGRFVANSNGQPWPKGSRAPNRWALFDMHGNLWEWCLDSVSWMGGIQGSTYRKPREIDPCSREGDYRIIRGGSFVNEPNVCRSAFRSALKTTSANATTGFRLVLIPPAQNQSK</sequence>
<dbReference type="Gene3D" id="1.10.510.10">
    <property type="entry name" value="Transferase(Phosphotransferase) domain 1"/>
    <property type="match status" value="1"/>
</dbReference>
<evidence type="ECO:0000256" key="5">
    <source>
        <dbReference type="SAM" id="Phobius"/>
    </source>
</evidence>
<evidence type="ECO:0000256" key="3">
    <source>
        <dbReference type="ARBA" id="ARBA00022833"/>
    </source>
</evidence>
<evidence type="ECO:0000259" key="6">
    <source>
        <dbReference type="PROSITE" id="PS50199"/>
    </source>
</evidence>
<feature type="compositionally biased region" description="Low complexity" evidence="4">
    <location>
        <begin position="65"/>
        <end position="79"/>
    </location>
</feature>
<dbReference type="InterPro" id="IPR011009">
    <property type="entry name" value="Kinase-like_dom_sf"/>
</dbReference>
<keyword evidence="5" id="KW-0812">Transmembrane</keyword>
<protein>
    <recommendedName>
        <fullName evidence="6">RanBP2-type domain-containing protein</fullName>
    </recommendedName>
</protein>
<keyword evidence="5" id="KW-1133">Transmembrane helix</keyword>
<dbReference type="Pfam" id="PF03781">
    <property type="entry name" value="FGE-sulfatase"/>
    <property type="match status" value="1"/>
</dbReference>
<dbReference type="GO" id="GO:0008270">
    <property type="term" value="F:zinc ion binding"/>
    <property type="evidence" value="ECO:0007669"/>
    <property type="project" value="UniProtKB-KW"/>
</dbReference>
<feature type="region of interest" description="Disordered" evidence="4">
    <location>
        <begin position="61"/>
        <end position="108"/>
    </location>
</feature>
<evidence type="ECO:0000313" key="7">
    <source>
        <dbReference type="EMBL" id="PKK88183.1"/>
    </source>
</evidence>
<feature type="region of interest" description="Disordered" evidence="4">
    <location>
        <begin position="354"/>
        <end position="377"/>
    </location>
</feature>
<reference evidence="7 8" key="1">
    <citation type="journal article" date="2017" name="ISME J.">
        <title>Potential for microbial H2 and metal transformations associated with novel bacteria and archaea in deep terrestrial subsurface sediments.</title>
        <authorList>
            <person name="Hernsdorf A.W."/>
            <person name="Amano Y."/>
            <person name="Miyakawa K."/>
            <person name="Ise K."/>
            <person name="Suzuki Y."/>
            <person name="Anantharaman K."/>
            <person name="Probst A."/>
            <person name="Burstein D."/>
            <person name="Thomas B.C."/>
            <person name="Banfield J.F."/>
        </authorList>
    </citation>
    <scope>NUCLEOTIDE SEQUENCE [LARGE SCALE GENOMIC DNA]</scope>
    <source>
        <strain evidence="7">HGW-Wallbacteria-1</strain>
    </source>
</reference>
<dbReference type="InterPro" id="IPR042095">
    <property type="entry name" value="SUMF_sf"/>
</dbReference>
<dbReference type="InterPro" id="IPR001876">
    <property type="entry name" value="Znf_RanBP2"/>
</dbReference>
<keyword evidence="1" id="KW-0479">Metal-binding</keyword>
<dbReference type="PROSITE" id="PS50199">
    <property type="entry name" value="ZF_RANBP2_2"/>
    <property type="match status" value="1"/>
</dbReference>
<dbReference type="InterPro" id="IPR051043">
    <property type="entry name" value="Sulfatase_Mod_Factor_Kinase"/>
</dbReference>
<evidence type="ECO:0000313" key="8">
    <source>
        <dbReference type="Proteomes" id="UP000233256"/>
    </source>
</evidence>
<organism evidence="7 8">
    <name type="scientific">Candidatus Wallbacteria bacterium HGW-Wallbacteria-1</name>
    <dbReference type="NCBI Taxonomy" id="2013854"/>
    <lineage>
        <taxon>Bacteria</taxon>
        <taxon>Candidatus Walliibacteriota</taxon>
    </lineage>
</organism>
<gene>
    <name evidence="7" type="ORF">CVV64_19965</name>
</gene>
<proteinExistence type="predicted"/>
<dbReference type="PANTHER" id="PTHR23150">
    <property type="entry name" value="SULFATASE MODIFYING FACTOR 1, 2"/>
    <property type="match status" value="1"/>
</dbReference>
<dbReference type="GO" id="GO:0120147">
    <property type="term" value="F:formylglycine-generating oxidase activity"/>
    <property type="evidence" value="ECO:0007669"/>
    <property type="project" value="TreeGrafter"/>
</dbReference>
<dbReference type="PROSITE" id="PS01358">
    <property type="entry name" value="ZF_RANBP2_1"/>
    <property type="match status" value="1"/>
</dbReference>
<dbReference type="SUPFAM" id="SSF56436">
    <property type="entry name" value="C-type lectin-like"/>
    <property type="match status" value="1"/>
</dbReference>
<evidence type="ECO:0000256" key="1">
    <source>
        <dbReference type="ARBA" id="ARBA00022723"/>
    </source>
</evidence>
<name>A0A2N1PIL7_9BACT</name>